<evidence type="ECO:0000313" key="4">
    <source>
        <dbReference type="Proteomes" id="UP000693970"/>
    </source>
</evidence>
<keyword evidence="2" id="KW-0812">Transmembrane</keyword>
<dbReference type="OrthoDB" id="48403at2759"/>
<organism evidence="3 4">
    <name type="scientific">Nitzschia inconspicua</name>
    <dbReference type="NCBI Taxonomy" id="303405"/>
    <lineage>
        <taxon>Eukaryota</taxon>
        <taxon>Sar</taxon>
        <taxon>Stramenopiles</taxon>
        <taxon>Ochrophyta</taxon>
        <taxon>Bacillariophyta</taxon>
        <taxon>Bacillariophyceae</taxon>
        <taxon>Bacillariophycidae</taxon>
        <taxon>Bacillariales</taxon>
        <taxon>Bacillariaceae</taxon>
        <taxon>Nitzschia</taxon>
    </lineage>
</organism>
<accession>A0A9K3PMU1</accession>
<evidence type="ECO:0000256" key="1">
    <source>
        <dbReference type="SAM" id="MobiDB-lite"/>
    </source>
</evidence>
<evidence type="ECO:0000313" key="3">
    <source>
        <dbReference type="EMBL" id="KAG7352511.1"/>
    </source>
</evidence>
<dbReference type="AlphaFoldDB" id="A0A9K3PMU1"/>
<keyword evidence="2" id="KW-0472">Membrane</keyword>
<feature type="transmembrane region" description="Helical" evidence="2">
    <location>
        <begin position="36"/>
        <end position="57"/>
    </location>
</feature>
<dbReference type="Proteomes" id="UP000693970">
    <property type="component" value="Unassembled WGS sequence"/>
</dbReference>
<reference evidence="3" key="2">
    <citation type="submission" date="2021-04" db="EMBL/GenBank/DDBJ databases">
        <authorList>
            <person name="Podell S."/>
        </authorList>
    </citation>
    <scope>NUCLEOTIDE SEQUENCE</scope>
    <source>
        <strain evidence="3">Hildebrandi</strain>
    </source>
</reference>
<keyword evidence="4" id="KW-1185">Reference proteome</keyword>
<feature type="compositionally biased region" description="Acidic residues" evidence="1">
    <location>
        <begin position="186"/>
        <end position="196"/>
    </location>
</feature>
<dbReference type="EMBL" id="JAGRRH010000017">
    <property type="protein sequence ID" value="KAG7352511.1"/>
    <property type="molecule type" value="Genomic_DNA"/>
</dbReference>
<evidence type="ECO:0000256" key="2">
    <source>
        <dbReference type="SAM" id="Phobius"/>
    </source>
</evidence>
<keyword evidence="2" id="KW-1133">Transmembrane helix</keyword>
<protein>
    <submittedName>
        <fullName evidence="3">Uncharacterized protein</fullName>
    </submittedName>
</protein>
<reference evidence="3" key="1">
    <citation type="journal article" date="2021" name="Sci. Rep.">
        <title>Diploid genomic architecture of Nitzschia inconspicua, an elite biomass production diatom.</title>
        <authorList>
            <person name="Oliver A."/>
            <person name="Podell S."/>
            <person name="Pinowska A."/>
            <person name="Traller J.C."/>
            <person name="Smith S.R."/>
            <person name="McClure R."/>
            <person name="Beliaev A."/>
            <person name="Bohutskyi P."/>
            <person name="Hill E.A."/>
            <person name="Rabines A."/>
            <person name="Zheng H."/>
            <person name="Allen L.Z."/>
            <person name="Kuo A."/>
            <person name="Grigoriev I.V."/>
            <person name="Allen A.E."/>
            <person name="Hazlebeck D."/>
            <person name="Allen E.E."/>
        </authorList>
    </citation>
    <scope>NUCLEOTIDE SEQUENCE</scope>
    <source>
        <strain evidence="3">Hildebrandi</strain>
    </source>
</reference>
<comment type="caution">
    <text evidence="3">The sequence shown here is derived from an EMBL/GenBank/DDBJ whole genome shotgun (WGS) entry which is preliminary data.</text>
</comment>
<name>A0A9K3PMU1_9STRA</name>
<feature type="region of interest" description="Disordered" evidence="1">
    <location>
        <begin position="176"/>
        <end position="196"/>
    </location>
</feature>
<proteinExistence type="predicted"/>
<gene>
    <name evidence="3" type="ORF">IV203_008559</name>
</gene>
<sequence length="494" mass="57166">MILSTWDVATKSPQRVVSPRRQHLHDDALNRRYRRWWYLGILSVGCYLQIVFNFFIYQHFWNSNNKDTTSNGQQQLFSGWRRALRKGLPQPGKDIQESIQSISRMFDELSSLQTRADRLRQHQGDGLSPHMYHDDGRFFPFTIRDAQRTVPTQVPHGFHVFDFIDVHKYATYSFEDNDDAERKEEEESLQNLDDDPAAPVDISKKAQVSILEPIRSPAPLFHNGFPILYPFNTSLVQNSTMDCQTYSLRCYRSNLLQVVRYLLEGPIFRNYTHFFYMESDHNLCVSLSQIRSLAYRYPQRSLISVGTGGSGWVMSRTFLRDFYELYRNEDIPSNDWLRPDVVASALLRRHNQPWSVTRRYLTSHTILTSTVFGVVDPSLTDHFEYDIDPATVNVTNNVIAESNNTTNATTTKEASSTAKEVKMLPPMVPKVHLPRCLEPRRGLVQRGKVQEEDDQDDDNNNVAKMDPDGSSVVASWDFFDYTECPDSAIYPCQE</sequence>
<feature type="region of interest" description="Disordered" evidence="1">
    <location>
        <begin position="442"/>
        <end position="468"/>
    </location>
</feature>